<dbReference type="Pfam" id="PF00069">
    <property type="entry name" value="Pkinase"/>
    <property type="match status" value="1"/>
</dbReference>
<keyword evidence="21" id="KW-1185">Reference proteome</keyword>
<dbReference type="SUPFAM" id="SSF51206">
    <property type="entry name" value="cAMP-binding domain-like"/>
    <property type="match status" value="2"/>
</dbReference>
<dbReference type="InterPro" id="IPR002374">
    <property type="entry name" value="cGMP_dep_kinase"/>
</dbReference>
<dbReference type="PROSITE" id="PS51285">
    <property type="entry name" value="AGC_KINASE_CTER"/>
    <property type="match status" value="1"/>
</dbReference>
<comment type="similarity">
    <text evidence="1 12">Belongs to the protein kinase superfamily. AGC Ser/Thr protein kinase family. cGMP subfamily.</text>
</comment>
<keyword evidence="6 12" id="KW-0547">Nucleotide-binding</keyword>
<dbReference type="PROSITE" id="PS50042">
    <property type="entry name" value="CNMP_BINDING_3"/>
    <property type="match status" value="2"/>
</dbReference>
<dbReference type="InterPro" id="IPR000595">
    <property type="entry name" value="cNMP-bd_dom"/>
</dbReference>
<feature type="domain" description="Protein kinase" evidence="17">
    <location>
        <begin position="407"/>
        <end position="667"/>
    </location>
</feature>
<sequence>MCHVLLLFMGNAFSSATASSGGSGGRGKASASGVIADPKKAAVVSMDELAREVERLKAAMDERDRAIERLGRNVDEIRNVIESSVLNQNFALGPPSVQLQNKKKGVSGECSTALTEVVPVAFPKQSKPIRTKHLIKQALCKNPFLKNLNTAQISEIVDVMFPKDIEGGAYVIRKGDPGSCLYVADEGKFEVIQSGRVVDYIGPGEVFGELAILYNCPRTASVKAVQDVRVWTLERVAYQQIMKTSAMRRFDERVGFLKSVPLMKDLNEEFLSKIADVLKEEFYPEGHYIIKQDTLGDKFYILSEGRVKVTKTNKGEDEEEEFGVLEQGEFFGEVALMKKDKRTANVVAMHPGAECLTLDREPFVHFIGNLEELKNKKYTEHPRKPSVQASTEKIFYPELFRVELTDLETIATIGVGGFGRVDLVCLKLDRNRSYAMKKLKKQQIVDMQQQEHVYNEKNILESCTSPFISKLYRTYKDDKYVYMLMEACLGGEVWTLLRERRCFDDNAACFVAACVVEALDYLHGVDVVYRDLKPENLLLDRQGFVKLVDFGFAKKLQPRGKKTWTFCGTPEYVAPEVVLNKGHDRAVDFWALGILIYELLAGIPPFSGQEPMDIYNAILKGIGTVNFPRQMNKMTQSLVKQLCRSDPTERIGYQKGGIQDIRRHEWFKGFDWAGLRSKSIIPPIIPNINNSLDSTNFDIYPEDRDIPPDESSGWDSEF</sequence>
<dbReference type="PROSITE" id="PS50011">
    <property type="entry name" value="PROTEIN_KINASE_DOM"/>
    <property type="match status" value="1"/>
</dbReference>
<dbReference type="AlphaFoldDB" id="A0A5E4MUX3"/>
<feature type="domain" description="Cyclic nucleotide-binding" evidence="18">
    <location>
        <begin position="144"/>
        <end position="259"/>
    </location>
</feature>
<dbReference type="CDD" id="cd00038">
    <property type="entry name" value="CAP_ED"/>
    <property type="match status" value="2"/>
</dbReference>
<keyword evidence="4 12" id="KW-0140">cGMP</keyword>
<dbReference type="GO" id="GO:0004692">
    <property type="term" value="F:cGMP-dependent protein kinase activity"/>
    <property type="evidence" value="ECO:0007669"/>
    <property type="project" value="UniProtKB-EC"/>
</dbReference>
<dbReference type="PROSITE" id="PS00108">
    <property type="entry name" value="PROTEIN_KINASE_ST"/>
    <property type="match status" value="1"/>
</dbReference>
<keyword evidence="7 12" id="KW-0418">Kinase</keyword>
<proteinExistence type="inferred from homology"/>
<dbReference type="GO" id="GO:0005524">
    <property type="term" value="F:ATP binding"/>
    <property type="evidence" value="ECO:0007669"/>
    <property type="project" value="UniProtKB-KW"/>
</dbReference>
<evidence type="ECO:0000256" key="8">
    <source>
        <dbReference type="ARBA" id="ARBA00022840"/>
    </source>
</evidence>
<dbReference type="InterPro" id="IPR014710">
    <property type="entry name" value="RmlC-like_jellyroll"/>
</dbReference>
<evidence type="ECO:0000256" key="2">
    <source>
        <dbReference type="ARBA" id="ARBA00012428"/>
    </source>
</evidence>
<dbReference type="SMART" id="SM00220">
    <property type="entry name" value="S_TKc"/>
    <property type="match status" value="1"/>
</dbReference>
<keyword evidence="5 12" id="KW-0808">Transferase</keyword>
<evidence type="ECO:0000256" key="15">
    <source>
        <dbReference type="SAM" id="Coils"/>
    </source>
</evidence>
<dbReference type="CDD" id="cd05572">
    <property type="entry name" value="STKc_cGK"/>
    <property type="match status" value="1"/>
</dbReference>
<name>A0A5E4MUX3_9HEMI</name>
<dbReference type="Gene3D" id="3.30.200.20">
    <property type="entry name" value="Phosphorylase Kinase, domain 1"/>
    <property type="match status" value="1"/>
</dbReference>
<evidence type="ECO:0000259" key="19">
    <source>
        <dbReference type="PROSITE" id="PS51285"/>
    </source>
</evidence>
<evidence type="ECO:0000256" key="9">
    <source>
        <dbReference type="ARBA" id="ARBA00022992"/>
    </source>
</evidence>
<comment type="catalytic activity">
    <reaction evidence="10 12">
        <text>L-threonyl-[protein] + ATP = O-phospho-L-threonyl-[protein] + ADP + H(+)</text>
        <dbReference type="Rhea" id="RHEA:46608"/>
        <dbReference type="Rhea" id="RHEA-COMP:11060"/>
        <dbReference type="Rhea" id="RHEA-COMP:11605"/>
        <dbReference type="ChEBI" id="CHEBI:15378"/>
        <dbReference type="ChEBI" id="CHEBI:30013"/>
        <dbReference type="ChEBI" id="CHEBI:30616"/>
        <dbReference type="ChEBI" id="CHEBI:61977"/>
        <dbReference type="ChEBI" id="CHEBI:456216"/>
        <dbReference type="EC" id="2.7.11.12"/>
    </reaction>
</comment>
<feature type="coiled-coil region" evidence="15">
    <location>
        <begin position="39"/>
        <end position="73"/>
    </location>
</feature>
<evidence type="ECO:0000256" key="7">
    <source>
        <dbReference type="ARBA" id="ARBA00022777"/>
    </source>
</evidence>
<evidence type="ECO:0000256" key="12">
    <source>
        <dbReference type="PIRNR" id="PIRNR000559"/>
    </source>
</evidence>
<comment type="catalytic activity">
    <reaction evidence="11">
        <text>L-seryl-[protein] + ATP = O-phospho-L-seryl-[protein] + ADP + H(+)</text>
        <dbReference type="Rhea" id="RHEA:17989"/>
        <dbReference type="Rhea" id="RHEA-COMP:9863"/>
        <dbReference type="Rhea" id="RHEA-COMP:11604"/>
        <dbReference type="ChEBI" id="CHEBI:15378"/>
        <dbReference type="ChEBI" id="CHEBI:29999"/>
        <dbReference type="ChEBI" id="CHEBI:30616"/>
        <dbReference type="ChEBI" id="CHEBI:83421"/>
        <dbReference type="ChEBI" id="CHEBI:456216"/>
        <dbReference type="EC" id="2.7.11.12"/>
    </reaction>
</comment>
<dbReference type="FunFam" id="1.10.510.10:FF:000210">
    <property type="entry name" value="Non-specific serine/threonine protein kinase"/>
    <property type="match status" value="1"/>
</dbReference>
<evidence type="ECO:0000256" key="11">
    <source>
        <dbReference type="ARBA" id="ARBA00047462"/>
    </source>
</evidence>
<dbReference type="FunFam" id="2.60.120.10:FF:000072">
    <property type="entry name" value="cGMP-dependent protein kinase"/>
    <property type="match status" value="1"/>
</dbReference>
<keyword evidence="8 12" id="KW-0067">ATP-binding</keyword>
<reference evidence="20 21" key="1">
    <citation type="submission" date="2019-08" db="EMBL/GenBank/DDBJ databases">
        <authorList>
            <person name="Alioto T."/>
            <person name="Alioto T."/>
            <person name="Gomez Garrido J."/>
        </authorList>
    </citation>
    <scope>NUCLEOTIDE SEQUENCE [LARGE SCALE GENOMIC DNA]</scope>
</reference>
<feature type="signal peptide" evidence="16">
    <location>
        <begin position="1"/>
        <end position="18"/>
    </location>
</feature>
<dbReference type="GO" id="GO:0106310">
    <property type="term" value="F:protein serine kinase activity"/>
    <property type="evidence" value="ECO:0007669"/>
    <property type="project" value="RHEA"/>
</dbReference>
<evidence type="ECO:0000256" key="16">
    <source>
        <dbReference type="SAM" id="SignalP"/>
    </source>
</evidence>
<dbReference type="PROSITE" id="PS00889">
    <property type="entry name" value="CNMP_BINDING_2"/>
    <property type="match status" value="2"/>
</dbReference>
<dbReference type="InterPro" id="IPR000961">
    <property type="entry name" value="AGC-kinase_C"/>
</dbReference>
<feature type="binding site" evidence="14">
    <location>
        <position position="437"/>
    </location>
    <ligand>
        <name>ATP</name>
        <dbReference type="ChEBI" id="CHEBI:30616"/>
    </ligand>
</feature>
<keyword evidence="16" id="KW-0732">Signal</keyword>
<dbReference type="OrthoDB" id="63267at2759"/>
<dbReference type="InterPro" id="IPR018488">
    <property type="entry name" value="cNMP-bd_CS"/>
</dbReference>
<dbReference type="GO" id="GO:0030553">
    <property type="term" value="F:cGMP binding"/>
    <property type="evidence" value="ECO:0007669"/>
    <property type="project" value="UniProtKB-KW"/>
</dbReference>
<dbReference type="EMBL" id="CABPRJ010001430">
    <property type="protein sequence ID" value="VVC36074.1"/>
    <property type="molecule type" value="Genomic_DNA"/>
</dbReference>
<accession>A0A5E4MUX3</accession>
<evidence type="ECO:0000256" key="6">
    <source>
        <dbReference type="ARBA" id="ARBA00022741"/>
    </source>
</evidence>
<dbReference type="InterPro" id="IPR035014">
    <property type="entry name" value="STKc_cGK"/>
</dbReference>
<evidence type="ECO:0000256" key="1">
    <source>
        <dbReference type="ARBA" id="ARBA00006352"/>
    </source>
</evidence>
<keyword evidence="9 12" id="KW-0142">cGMP-binding</keyword>
<feature type="domain" description="AGC-kinase C-terminal" evidence="19">
    <location>
        <begin position="668"/>
        <end position="718"/>
    </location>
</feature>
<dbReference type="InterPro" id="IPR008271">
    <property type="entry name" value="Ser/Thr_kinase_AS"/>
</dbReference>
<feature type="domain" description="Cyclic nucleotide-binding" evidence="18">
    <location>
        <begin position="262"/>
        <end position="384"/>
    </location>
</feature>
<evidence type="ECO:0000259" key="18">
    <source>
        <dbReference type="PROSITE" id="PS50042"/>
    </source>
</evidence>
<dbReference type="Gene3D" id="1.10.510.10">
    <property type="entry name" value="Transferase(Phosphotransferase) domain 1"/>
    <property type="match status" value="1"/>
</dbReference>
<dbReference type="PIRSF" id="PIRSF000559">
    <property type="entry name" value="cGMP-dep_kinase"/>
    <property type="match status" value="1"/>
</dbReference>
<evidence type="ECO:0000256" key="4">
    <source>
        <dbReference type="ARBA" id="ARBA00022535"/>
    </source>
</evidence>
<dbReference type="SMART" id="SM00133">
    <property type="entry name" value="S_TK_X"/>
    <property type="match status" value="1"/>
</dbReference>
<dbReference type="Gene3D" id="2.60.120.10">
    <property type="entry name" value="Jelly Rolls"/>
    <property type="match status" value="2"/>
</dbReference>
<dbReference type="PANTHER" id="PTHR24353:SF144">
    <property type="match status" value="1"/>
</dbReference>
<organism evidence="20 21">
    <name type="scientific">Cinara cedri</name>
    <dbReference type="NCBI Taxonomy" id="506608"/>
    <lineage>
        <taxon>Eukaryota</taxon>
        <taxon>Metazoa</taxon>
        <taxon>Ecdysozoa</taxon>
        <taxon>Arthropoda</taxon>
        <taxon>Hexapoda</taxon>
        <taxon>Insecta</taxon>
        <taxon>Pterygota</taxon>
        <taxon>Neoptera</taxon>
        <taxon>Paraneoptera</taxon>
        <taxon>Hemiptera</taxon>
        <taxon>Sternorrhyncha</taxon>
        <taxon>Aphidomorpha</taxon>
        <taxon>Aphidoidea</taxon>
        <taxon>Aphididae</taxon>
        <taxon>Lachninae</taxon>
        <taxon>Cinara</taxon>
    </lineage>
</organism>
<dbReference type="Pfam" id="PF00027">
    <property type="entry name" value="cNMP_binding"/>
    <property type="match status" value="2"/>
</dbReference>
<dbReference type="InterPro" id="IPR000719">
    <property type="entry name" value="Prot_kinase_dom"/>
</dbReference>
<feature type="chain" id="PRO_5023006533" description="cGMP-dependent protein kinase" evidence="16">
    <location>
        <begin position="19"/>
        <end position="718"/>
    </location>
</feature>
<feature type="active site" description="Proton acceptor" evidence="13">
    <location>
        <position position="531"/>
    </location>
</feature>
<protein>
    <recommendedName>
        <fullName evidence="2 12">cGMP-dependent protein kinase</fullName>
        <ecNumber evidence="2 12">2.7.11.12</ecNumber>
    </recommendedName>
</protein>
<evidence type="ECO:0000313" key="21">
    <source>
        <dbReference type="Proteomes" id="UP000325440"/>
    </source>
</evidence>
<evidence type="ECO:0000313" key="20">
    <source>
        <dbReference type="EMBL" id="VVC36074.1"/>
    </source>
</evidence>
<dbReference type="InterPro" id="IPR011009">
    <property type="entry name" value="Kinase-like_dom_sf"/>
</dbReference>
<keyword evidence="15" id="KW-0175">Coiled coil</keyword>
<dbReference type="InterPro" id="IPR018490">
    <property type="entry name" value="cNMP-bd_dom_sf"/>
</dbReference>
<evidence type="ECO:0000256" key="13">
    <source>
        <dbReference type="PIRSR" id="PIRSR000559-1"/>
    </source>
</evidence>
<evidence type="ECO:0000256" key="3">
    <source>
        <dbReference type="ARBA" id="ARBA00022527"/>
    </source>
</evidence>
<dbReference type="PRINTS" id="PR00104">
    <property type="entry name" value="CGMPKINASE"/>
</dbReference>
<dbReference type="EC" id="2.7.11.12" evidence="2 12"/>
<gene>
    <name evidence="20" type="ORF">CINCED_3A006486</name>
</gene>
<dbReference type="SUPFAM" id="SSF56112">
    <property type="entry name" value="Protein kinase-like (PK-like)"/>
    <property type="match status" value="1"/>
</dbReference>
<dbReference type="PANTHER" id="PTHR24353">
    <property type="entry name" value="CYCLIC NUCLEOTIDE-DEPENDENT PROTEIN KINASE"/>
    <property type="match status" value="1"/>
</dbReference>
<dbReference type="SMART" id="SM00100">
    <property type="entry name" value="cNMP"/>
    <property type="match status" value="2"/>
</dbReference>
<evidence type="ECO:0000256" key="5">
    <source>
        <dbReference type="ARBA" id="ARBA00022679"/>
    </source>
</evidence>
<dbReference type="Proteomes" id="UP000325440">
    <property type="component" value="Unassembled WGS sequence"/>
</dbReference>
<evidence type="ECO:0000256" key="10">
    <source>
        <dbReference type="ARBA" id="ARBA00047298"/>
    </source>
</evidence>
<evidence type="ECO:0000256" key="14">
    <source>
        <dbReference type="PIRSR" id="PIRSR000559-2"/>
    </source>
</evidence>
<evidence type="ECO:0000259" key="17">
    <source>
        <dbReference type="PROSITE" id="PS50011"/>
    </source>
</evidence>
<keyword evidence="3 12" id="KW-0723">Serine/threonine-protein kinase</keyword>